<feature type="region of interest" description="Disordered" evidence="1">
    <location>
        <begin position="154"/>
        <end position="596"/>
    </location>
</feature>
<protein>
    <recommendedName>
        <fullName evidence="5">DUF2637 domain-containing protein</fullName>
    </recommendedName>
</protein>
<feature type="compositionally biased region" description="Basic and acidic residues" evidence="1">
    <location>
        <begin position="240"/>
        <end position="258"/>
    </location>
</feature>
<keyword evidence="2" id="KW-1133">Transmembrane helix</keyword>
<evidence type="ECO:0000256" key="2">
    <source>
        <dbReference type="SAM" id="Phobius"/>
    </source>
</evidence>
<feature type="compositionally biased region" description="Low complexity" evidence="1">
    <location>
        <begin position="312"/>
        <end position="333"/>
    </location>
</feature>
<accession>A0A841E8B9</accession>
<feature type="compositionally biased region" description="Low complexity" evidence="1">
    <location>
        <begin position="542"/>
        <end position="552"/>
    </location>
</feature>
<organism evidence="3 4">
    <name type="scientific">Streptomonospora salina</name>
    <dbReference type="NCBI Taxonomy" id="104205"/>
    <lineage>
        <taxon>Bacteria</taxon>
        <taxon>Bacillati</taxon>
        <taxon>Actinomycetota</taxon>
        <taxon>Actinomycetes</taxon>
        <taxon>Streptosporangiales</taxon>
        <taxon>Nocardiopsidaceae</taxon>
        <taxon>Streptomonospora</taxon>
    </lineage>
</organism>
<evidence type="ECO:0008006" key="5">
    <source>
        <dbReference type="Google" id="ProtNLM"/>
    </source>
</evidence>
<dbReference type="Proteomes" id="UP000578077">
    <property type="component" value="Unassembled WGS sequence"/>
</dbReference>
<reference evidence="3 4" key="1">
    <citation type="submission" date="2020-08" db="EMBL/GenBank/DDBJ databases">
        <title>Sequencing the genomes of 1000 actinobacteria strains.</title>
        <authorList>
            <person name="Klenk H.-P."/>
        </authorList>
    </citation>
    <scope>NUCLEOTIDE SEQUENCE [LARGE SCALE GENOMIC DNA]</scope>
    <source>
        <strain evidence="3 4">DSM 44593</strain>
    </source>
</reference>
<name>A0A841E8B9_9ACTN</name>
<feature type="compositionally biased region" description="Low complexity" evidence="1">
    <location>
        <begin position="412"/>
        <end position="438"/>
    </location>
</feature>
<evidence type="ECO:0000313" key="4">
    <source>
        <dbReference type="Proteomes" id="UP000578077"/>
    </source>
</evidence>
<feature type="transmembrane region" description="Helical" evidence="2">
    <location>
        <begin position="21"/>
        <end position="43"/>
    </location>
</feature>
<feature type="compositionally biased region" description="Acidic residues" evidence="1">
    <location>
        <begin position="376"/>
        <end position="387"/>
    </location>
</feature>
<comment type="caution">
    <text evidence="3">The sequence shown here is derived from an EMBL/GenBank/DDBJ whole genome shotgun (WGS) entry which is preliminary data.</text>
</comment>
<proteinExistence type="predicted"/>
<feature type="transmembrane region" description="Helical" evidence="2">
    <location>
        <begin position="92"/>
        <end position="111"/>
    </location>
</feature>
<feature type="compositionally biased region" description="Low complexity" evidence="1">
    <location>
        <begin position="469"/>
        <end position="485"/>
    </location>
</feature>
<evidence type="ECO:0000313" key="3">
    <source>
        <dbReference type="EMBL" id="MBB5999142.1"/>
    </source>
</evidence>
<dbReference type="RefSeq" id="WP_184635867.1">
    <property type="nucleotide sequence ID" value="NZ_BAABKT010000010.1"/>
</dbReference>
<keyword evidence="2" id="KW-0472">Membrane</keyword>
<feature type="transmembrane region" description="Helical" evidence="2">
    <location>
        <begin position="63"/>
        <end position="80"/>
    </location>
</feature>
<feature type="compositionally biased region" description="Basic and acidic residues" evidence="1">
    <location>
        <begin position="217"/>
        <end position="230"/>
    </location>
</feature>
<gene>
    <name evidence="3" type="ORF">HNR25_002893</name>
</gene>
<feature type="transmembrane region" description="Helical" evidence="2">
    <location>
        <begin position="117"/>
        <end position="143"/>
    </location>
</feature>
<sequence length="596" mass="60488">MAVKNSSETAGARTPAGRPRSSVATILFTALGVLVIAACAVVLSYNGIYRIAVQGNVEPRYSHLYPAVFTLLVLMALWTGYTLRTAPRAQRLWADGLILLLVAVAAGASALEASDLVLVPAVATVAAAVAPWLALLVAFRLFLSVVMHLRGEVPGTGPRRVRRRRAGDAPEPAAEPHSADPPDGEPGTERDRSFAASFGAPDAPEPGRETAPATASADEHADEHADRAVADGDDGEDGEDGRAPRPRAPESADFRDPALRPPRPAPVERPSRPERPSSLEPPESAQEPDPDPQRTRRGFLGRRSDGAGRQQAPAAGTPAEADGAAEGPAESGSPGDGGPTDEAAPLWTDTADAGSETVGAAPEPARPAPAAHEGGEDGDDFPFEDSPDAAGPGSDRREPASGDAAPETPGSAETGPGPAGPDAGETAAEADTAAAGARTRADASELPTRTPGTAENPIKRAADSPPVPGSAGSPPAEPAAAAEAGPVDDADGFVHELPLGDPTNDEAESPAPAADTGSSGSEDGPGGEDGSVSEGGRSGADAFGPPEGGAYPAAPPIGKRPMVLKPRRTRQDGASSPFPEDPPSNRVRSQPRPPEE</sequence>
<keyword evidence="4" id="KW-1185">Reference proteome</keyword>
<evidence type="ECO:0000256" key="1">
    <source>
        <dbReference type="SAM" id="MobiDB-lite"/>
    </source>
</evidence>
<dbReference type="EMBL" id="JACHLY010000001">
    <property type="protein sequence ID" value="MBB5999142.1"/>
    <property type="molecule type" value="Genomic_DNA"/>
</dbReference>
<feature type="compositionally biased region" description="Low complexity" evidence="1">
    <location>
        <begin position="359"/>
        <end position="372"/>
    </location>
</feature>
<dbReference type="AlphaFoldDB" id="A0A841E8B9"/>
<keyword evidence="2" id="KW-0812">Transmembrane</keyword>